<proteinExistence type="predicted"/>
<name>A0AA42DR63_9FIRM</name>
<sequence>MKYIVISPKNKCMCYEYAEQVAEYCMEKDNDYLDRYCKDQQLEYQNMTPVEIGYAYTTIGAEHAGCRVYETKEVIKAMAEEAVETELILEAKTFFDDHRRMHEVDCPGYLEDILVAVTPIPLSSLSGNVYSCENIDGASKERTNPGV</sequence>
<organism evidence="1 2">
    <name type="scientific">Holtiella tumoricola</name>
    <dbReference type="NCBI Taxonomy" id="3018743"/>
    <lineage>
        <taxon>Bacteria</taxon>
        <taxon>Bacillati</taxon>
        <taxon>Bacillota</taxon>
        <taxon>Clostridia</taxon>
        <taxon>Lachnospirales</taxon>
        <taxon>Cellulosilyticaceae</taxon>
        <taxon>Holtiella</taxon>
    </lineage>
</organism>
<dbReference type="Proteomes" id="UP001169242">
    <property type="component" value="Unassembled WGS sequence"/>
</dbReference>
<gene>
    <name evidence="1" type="ORF">PBV87_18245</name>
</gene>
<dbReference type="RefSeq" id="WP_271013253.1">
    <property type="nucleotide sequence ID" value="NZ_JAQIFT010000062.1"/>
</dbReference>
<keyword evidence="2" id="KW-1185">Reference proteome</keyword>
<dbReference type="EMBL" id="JAQIFT010000062">
    <property type="protein sequence ID" value="MDA3733423.1"/>
    <property type="molecule type" value="Genomic_DNA"/>
</dbReference>
<evidence type="ECO:0000313" key="1">
    <source>
        <dbReference type="EMBL" id="MDA3733423.1"/>
    </source>
</evidence>
<evidence type="ECO:0000313" key="2">
    <source>
        <dbReference type="Proteomes" id="UP001169242"/>
    </source>
</evidence>
<comment type="caution">
    <text evidence="1">The sequence shown here is derived from an EMBL/GenBank/DDBJ whole genome shotgun (WGS) entry which is preliminary data.</text>
</comment>
<accession>A0AA42DR63</accession>
<dbReference type="AlphaFoldDB" id="A0AA42DR63"/>
<reference evidence="1" key="1">
    <citation type="journal article" date="2023" name="Int. J. Syst. Evol. Microbiol.">
        <title>&lt;i&gt;Holtiella tumoricola&lt;/i&gt; gen. nov. sp. nov., isolated from a human clinical sample.</title>
        <authorList>
            <person name="Allen-Vercoe E."/>
            <person name="Daigneault M.C."/>
            <person name="Vancuren S.J."/>
            <person name="Cochrane K."/>
            <person name="O'Neal L.L."/>
            <person name="Sankaranarayanan K."/>
            <person name="Lawson P.A."/>
        </authorList>
    </citation>
    <scope>NUCLEOTIDE SEQUENCE</scope>
    <source>
        <strain evidence="1">CC70A</strain>
    </source>
</reference>
<protein>
    <submittedName>
        <fullName evidence="1">Uncharacterized protein</fullName>
    </submittedName>
</protein>